<feature type="compositionally biased region" description="Polar residues" evidence="1">
    <location>
        <begin position="47"/>
        <end position="76"/>
    </location>
</feature>
<organism evidence="2 3">
    <name type="scientific">Protopolystoma xenopodis</name>
    <dbReference type="NCBI Taxonomy" id="117903"/>
    <lineage>
        <taxon>Eukaryota</taxon>
        <taxon>Metazoa</taxon>
        <taxon>Spiralia</taxon>
        <taxon>Lophotrochozoa</taxon>
        <taxon>Platyhelminthes</taxon>
        <taxon>Monogenea</taxon>
        <taxon>Polyopisthocotylea</taxon>
        <taxon>Polystomatidea</taxon>
        <taxon>Polystomatidae</taxon>
        <taxon>Protopolystoma</taxon>
    </lineage>
</organism>
<dbReference type="AlphaFoldDB" id="A0A3S5FC40"/>
<dbReference type="Proteomes" id="UP000784294">
    <property type="component" value="Unassembled WGS sequence"/>
</dbReference>
<evidence type="ECO:0000313" key="2">
    <source>
        <dbReference type="EMBL" id="VEL10103.1"/>
    </source>
</evidence>
<proteinExistence type="predicted"/>
<evidence type="ECO:0000256" key="1">
    <source>
        <dbReference type="SAM" id="MobiDB-lite"/>
    </source>
</evidence>
<comment type="caution">
    <text evidence="2">The sequence shown here is derived from an EMBL/GenBank/DDBJ whole genome shotgun (WGS) entry which is preliminary data.</text>
</comment>
<reference evidence="2" key="1">
    <citation type="submission" date="2018-11" db="EMBL/GenBank/DDBJ databases">
        <authorList>
            <consortium name="Pathogen Informatics"/>
        </authorList>
    </citation>
    <scope>NUCLEOTIDE SEQUENCE</scope>
</reference>
<name>A0A3S5FC40_9PLAT</name>
<protein>
    <submittedName>
        <fullName evidence="2">Uncharacterized protein</fullName>
    </submittedName>
</protein>
<feature type="region of interest" description="Disordered" evidence="1">
    <location>
        <begin position="22"/>
        <end position="90"/>
    </location>
</feature>
<dbReference type="EMBL" id="CAAALY010008038">
    <property type="protein sequence ID" value="VEL10103.1"/>
    <property type="molecule type" value="Genomic_DNA"/>
</dbReference>
<gene>
    <name evidence="2" type="ORF">PXEA_LOCUS3543</name>
</gene>
<accession>A0A3S5FC40</accession>
<keyword evidence="3" id="KW-1185">Reference proteome</keyword>
<evidence type="ECO:0000313" key="3">
    <source>
        <dbReference type="Proteomes" id="UP000784294"/>
    </source>
</evidence>
<sequence>MGGPAPPASVSGQLKPVATPSLAGASVNTVHNHGLAGQTPANVHPTVGQSSAKQSSSFTREATSNRPDSHVTSTERSGLLEVSLEEKQAA</sequence>